<dbReference type="GO" id="GO:0006633">
    <property type="term" value="P:fatty acid biosynthetic process"/>
    <property type="evidence" value="ECO:0007669"/>
    <property type="project" value="UniProtKB-KW"/>
</dbReference>
<organism evidence="9 10">
    <name type="scientific">Brochothrix campestris FSL F6-1037</name>
    <dbReference type="NCBI Taxonomy" id="1265861"/>
    <lineage>
        <taxon>Bacteria</taxon>
        <taxon>Bacillati</taxon>
        <taxon>Bacillota</taxon>
        <taxon>Bacilli</taxon>
        <taxon>Bacillales</taxon>
        <taxon>Listeriaceae</taxon>
        <taxon>Brochothrix</taxon>
    </lineage>
</organism>
<dbReference type="GO" id="GO:0045717">
    <property type="term" value="P:negative regulation of fatty acid biosynthetic process"/>
    <property type="evidence" value="ECO:0007669"/>
    <property type="project" value="InterPro"/>
</dbReference>
<dbReference type="InterPro" id="IPR017275">
    <property type="entry name" value="Transcription_factor_FapR"/>
</dbReference>
<dbReference type="PIRSF" id="PIRSF037733">
    <property type="entry name" value="Transcription_factor_FapR"/>
    <property type="match status" value="1"/>
</dbReference>
<dbReference type="NCBIfam" id="NF003359">
    <property type="entry name" value="PRK04424.1"/>
    <property type="match status" value="1"/>
</dbReference>
<keyword evidence="10" id="KW-1185">Reference proteome</keyword>
<keyword evidence="2" id="KW-0444">Lipid biosynthesis</keyword>
<keyword evidence="3" id="KW-0276">Fatty acid metabolism</keyword>
<dbReference type="PATRIC" id="fig|1265861.3.peg.394"/>
<name>W7CQE8_9LIST</name>
<evidence type="ECO:0000256" key="6">
    <source>
        <dbReference type="ARBA" id="ARBA00023125"/>
    </source>
</evidence>
<evidence type="ECO:0000256" key="7">
    <source>
        <dbReference type="ARBA" id="ARBA00023160"/>
    </source>
</evidence>
<evidence type="ECO:0000256" key="4">
    <source>
        <dbReference type="ARBA" id="ARBA00023015"/>
    </source>
</evidence>
<dbReference type="InterPro" id="IPR029069">
    <property type="entry name" value="HotDog_dom_sf"/>
</dbReference>
<gene>
    <name evidence="9" type="ORF">BCAMP_02030</name>
</gene>
<evidence type="ECO:0000313" key="10">
    <source>
        <dbReference type="Proteomes" id="UP000019243"/>
    </source>
</evidence>
<protein>
    <submittedName>
        <fullName evidence="9">Fatty acid biosynthesis transcriptional regulator</fullName>
    </submittedName>
</protein>
<keyword evidence="8" id="KW-0804">Transcription</keyword>
<accession>W7CQE8</accession>
<dbReference type="AlphaFoldDB" id="W7CQE8"/>
<dbReference type="EMBL" id="AODH01000007">
    <property type="protein sequence ID" value="EUJ41849.1"/>
    <property type="molecule type" value="Genomic_DNA"/>
</dbReference>
<evidence type="ECO:0000256" key="8">
    <source>
        <dbReference type="ARBA" id="ARBA00023163"/>
    </source>
</evidence>
<proteinExistence type="predicted"/>
<dbReference type="Gene3D" id="1.10.10.10">
    <property type="entry name" value="Winged helix-like DNA-binding domain superfamily/Winged helix DNA-binding domain"/>
    <property type="match status" value="1"/>
</dbReference>
<evidence type="ECO:0000256" key="3">
    <source>
        <dbReference type="ARBA" id="ARBA00022832"/>
    </source>
</evidence>
<keyword evidence="4" id="KW-0805">Transcription regulation</keyword>
<keyword evidence="6" id="KW-0238">DNA-binding</keyword>
<evidence type="ECO:0000256" key="2">
    <source>
        <dbReference type="ARBA" id="ARBA00022516"/>
    </source>
</evidence>
<dbReference type="RefSeq" id="WP_035313215.1">
    <property type="nucleotide sequence ID" value="NZ_AODH01000007.1"/>
</dbReference>
<dbReference type="CDD" id="cd03440">
    <property type="entry name" value="hot_dog"/>
    <property type="match status" value="1"/>
</dbReference>
<comment type="caution">
    <text evidence="9">The sequence shown here is derived from an EMBL/GenBank/DDBJ whole genome shotgun (WGS) entry which is preliminary data.</text>
</comment>
<dbReference type="GO" id="GO:0003700">
    <property type="term" value="F:DNA-binding transcription factor activity"/>
    <property type="evidence" value="ECO:0007669"/>
    <property type="project" value="InterPro"/>
</dbReference>
<dbReference type="GO" id="GO:0003677">
    <property type="term" value="F:DNA binding"/>
    <property type="evidence" value="ECO:0007669"/>
    <property type="project" value="UniProtKB-KW"/>
</dbReference>
<keyword evidence="5" id="KW-0443">Lipid metabolism</keyword>
<evidence type="ECO:0000313" key="9">
    <source>
        <dbReference type="EMBL" id="EUJ41849.1"/>
    </source>
</evidence>
<sequence length="192" mass="21893">MKKHPKKERQRLLVETIERNPFTTDDMLAAQFNVSVQTIRLDRMEIGIPELRKRVEDVANRQFQNEVRSLPLEDIIGDIIDLELDQRAISIFTIEEEHVFQRNQIARGHYLFAQANSLAVAVMGSDSALTARANVTFIQPAKLGQRVVCKVSVSARDDASKKTLRTVKVESYVNNHIVLKGTFEMYPEVEAN</sequence>
<dbReference type="SUPFAM" id="SSF54637">
    <property type="entry name" value="Thioesterase/thiol ester dehydrase-isomerase"/>
    <property type="match status" value="1"/>
</dbReference>
<evidence type="ECO:0000256" key="5">
    <source>
        <dbReference type="ARBA" id="ARBA00023098"/>
    </source>
</evidence>
<evidence type="ECO:0000256" key="1">
    <source>
        <dbReference type="ARBA" id="ARBA00022491"/>
    </source>
</evidence>
<dbReference type="OrthoDB" id="1706183at2"/>
<reference evidence="9 10" key="1">
    <citation type="submission" date="2012-12" db="EMBL/GenBank/DDBJ databases">
        <title>Novel taxa of Listeriaceae from agricultural environments in the United States.</title>
        <authorList>
            <person name="den Bakker H.C."/>
            <person name="Allred A."/>
            <person name="Warchocki S."/>
            <person name="Wright E.M."/>
            <person name="Burrell A."/>
            <person name="Nightingale K.K."/>
            <person name="Kephart D."/>
            <person name="Wiedmann M."/>
        </authorList>
    </citation>
    <scope>NUCLEOTIDE SEQUENCE [LARGE SCALE GENOMIC DNA]</scope>
    <source>
        <strain evidence="9 10">FSL F6-1037</strain>
    </source>
</reference>
<dbReference type="Gene3D" id="3.10.129.10">
    <property type="entry name" value="Hotdog Thioesterase"/>
    <property type="match status" value="1"/>
</dbReference>
<keyword evidence="7" id="KW-0275">Fatty acid biosynthesis</keyword>
<dbReference type="Proteomes" id="UP000019243">
    <property type="component" value="Unassembled WGS sequence"/>
</dbReference>
<keyword evidence="1" id="KW-0678">Repressor</keyword>
<dbReference type="GO" id="GO:0045892">
    <property type="term" value="P:negative regulation of DNA-templated transcription"/>
    <property type="evidence" value="ECO:0007669"/>
    <property type="project" value="InterPro"/>
</dbReference>
<dbReference type="STRING" id="1265861.BCAMP_02030"/>
<dbReference type="InterPro" id="IPR036388">
    <property type="entry name" value="WH-like_DNA-bd_sf"/>
</dbReference>